<protein>
    <submittedName>
        <fullName evidence="2">Helix-turn-helix domain-containing protein</fullName>
    </submittedName>
</protein>
<reference evidence="2 3" key="1">
    <citation type="submission" date="2021-06" db="EMBL/GenBank/DDBJ databases">
        <title>Enterococcus alishanensis sp. nov., a novel lactic acid bacterium isolated from fresh coffee beans.</title>
        <authorList>
            <person name="Chen Y.-S."/>
        </authorList>
    </citation>
    <scope>NUCLEOTIDE SEQUENCE [LARGE SCALE GENOMIC DNA]</scope>
    <source>
        <strain evidence="2 3">ALS3</strain>
    </source>
</reference>
<dbReference type="InterPro" id="IPR029491">
    <property type="entry name" value="Helicase_HTH"/>
</dbReference>
<dbReference type="RefSeq" id="WP_218325055.1">
    <property type="nucleotide sequence ID" value="NZ_JAHUZB010000002.1"/>
</dbReference>
<sequence length="332" mass="39086">MTLFILTLFRSGHKLRVSSIYHLLTGKRTSSVLIFGYFHQILVFLGSLPSLEKAVFNQVIKKLLQLNYIEMNDEFGKITDLGQQALTEVVQLKQLTQLDGFRFGRMRIEMWRLILFAVQVISFISVRQKKYTPIEQRPEAVYQLKKWLKNADSNLIGLLLAELEKIFSQMPQNQADFLANQLSGYHQDGKVAFQLLAEEWQSEPWNVLFQQQCIDSFLEKVIPNSQIDLLISDFSQQNCNQSMLQTRDLFLADLNETEILQQRSIKTGTYYDHIIEWAISDENFPFEKFTLLDFKESKNFEEVIDLSYKNYQENYLNFRLSQIKNLRDCQWN</sequence>
<dbReference type="Pfam" id="PF14493">
    <property type="entry name" value="HTH_40"/>
    <property type="match status" value="1"/>
</dbReference>
<gene>
    <name evidence="2" type="ORF">KUA55_04850</name>
</gene>
<comment type="caution">
    <text evidence="2">The sequence shown here is derived from an EMBL/GenBank/DDBJ whole genome shotgun (WGS) entry which is preliminary data.</text>
</comment>
<name>A0ABS6TAS1_9ENTE</name>
<evidence type="ECO:0000259" key="1">
    <source>
        <dbReference type="Pfam" id="PF14493"/>
    </source>
</evidence>
<dbReference type="EMBL" id="JAHUZB010000002">
    <property type="protein sequence ID" value="MBV7389999.1"/>
    <property type="molecule type" value="Genomic_DNA"/>
</dbReference>
<feature type="domain" description="Helicase Helix-turn-helix" evidence="1">
    <location>
        <begin position="242"/>
        <end position="306"/>
    </location>
</feature>
<evidence type="ECO:0000313" key="3">
    <source>
        <dbReference type="Proteomes" id="UP000774130"/>
    </source>
</evidence>
<evidence type="ECO:0000313" key="2">
    <source>
        <dbReference type="EMBL" id="MBV7389999.1"/>
    </source>
</evidence>
<keyword evidence="3" id="KW-1185">Reference proteome</keyword>
<dbReference type="Proteomes" id="UP000774130">
    <property type="component" value="Unassembled WGS sequence"/>
</dbReference>
<organism evidence="2 3">
    <name type="scientific">Enterococcus alishanensis</name>
    <dbReference type="NCBI Taxonomy" id="1303817"/>
    <lineage>
        <taxon>Bacteria</taxon>
        <taxon>Bacillati</taxon>
        <taxon>Bacillota</taxon>
        <taxon>Bacilli</taxon>
        <taxon>Lactobacillales</taxon>
        <taxon>Enterococcaceae</taxon>
        <taxon>Enterococcus</taxon>
    </lineage>
</organism>
<proteinExistence type="predicted"/>
<accession>A0ABS6TAS1</accession>